<accession>A0A3P7L717</accession>
<dbReference type="Proteomes" id="UP000281553">
    <property type="component" value="Unassembled WGS sequence"/>
</dbReference>
<evidence type="ECO:0000313" key="2">
    <source>
        <dbReference type="Proteomes" id="UP000281553"/>
    </source>
</evidence>
<protein>
    <submittedName>
        <fullName evidence="1">Uncharacterized protein</fullName>
    </submittedName>
</protein>
<organism evidence="1 2">
    <name type="scientific">Dibothriocephalus latus</name>
    <name type="common">Fish tapeworm</name>
    <name type="synonym">Diphyllobothrium latum</name>
    <dbReference type="NCBI Taxonomy" id="60516"/>
    <lineage>
        <taxon>Eukaryota</taxon>
        <taxon>Metazoa</taxon>
        <taxon>Spiralia</taxon>
        <taxon>Lophotrochozoa</taxon>
        <taxon>Platyhelminthes</taxon>
        <taxon>Cestoda</taxon>
        <taxon>Eucestoda</taxon>
        <taxon>Diphyllobothriidea</taxon>
        <taxon>Diphyllobothriidae</taxon>
        <taxon>Dibothriocephalus</taxon>
    </lineage>
</organism>
<name>A0A3P7L717_DIBLA</name>
<evidence type="ECO:0000313" key="1">
    <source>
        <dbReference type="EMBL" id="VDN12324.1"/>
    </source>
</evidence>
<proteinExistence type="predicted"/>
<gene>
    <name evidence="1" type="ORF">DILT_LOCUS8155</name>
</gene>
<dbReference type="EMBL" id="UYRU01053615">
    <property type="protein sequence ID" value="VDN12324.1"/>
    <property type="molecule type" value="Genomic_DNA"/>
</dbReference>
<keyword evidence="2" id="KW-1185">Reference proteome</keyword>
<dbReference type="AlphaFoldDB" id="A0A3P7L717"/>
<dbReference type="OrthoDB" id="6222764at2759"/>
<reference evidence="1 2" key="1">
    <citation type="submission" date="2018-11" db="EMBL/GenBank/DDBJ databases">
        <authorList>
            <consortium name="Pathogen Informatics"/>
        </authorList>
    </citation>
    <scope>NUCLEOTIDE SEQUENCE [LARGE SCALE GENOMIC DNA]</scope>
</reference>
<sequence length="122" mass="13770">MSLKMNPRRISKRQAKKLVNRTGDCVKFFVSYTHLLVTYTQVICSYLGADPELDVDGICPNLCQVRDKPLWEMNVVRNSTEGRAQLQLPSAHEAVDVCAQIPFAVPGTCKLRDKGVFDHEFT</sequence>